<keyword evidence="1" id="KW-0812">Transmembrane</keyword>
<dbReference type="EMBL" id="BK015784">
    <property type="protein sequence ID" value="DAE24821.1"/>
    <property type="molecule type" value="Genomic_DNA"/>
</dbReference>
<keyword evidence="1" id="KW-0472">Membrane</keyword>
<keyword evidence="1" id="KW-1133">Transmembrane helix</keyword>
<reference evidence="2" key="1">
    <citation type="journal article" date="2021" name="Proc. Natl. Acad. Sci. U.S.A.">
        <title>A Catalog of Tens of Thousands of Viruses from Human Metagenomes Reveals Hidden Associations with Chronic Diseases.</title>
        <authorList>
            <person name="Tisza M.J."/>
            <person name="Buck C.B."/>
        </authorList>
    </citation>
    <scope>NUCLEOTIDE SEQUENCE</scope>
    <source>
        <strain evidence="2">CteBs22</strain>
    </source>
</reference>
<feature type="transmembrane region" description="Helical" evidence="1">
    <location>
        <begin position="15"/>
        <end position="35"/>
    </location>
</feature>
<sequence length="189" mass="21976">MDHWLELLLWFLKNVSLFIAIPALLIIATFWYVFWTRRNWPCVVIRQYPKPKNICCIQFPCGGQSLSNRTARFVISSSAPFSADHDYVLSGWDSDVEPGEVIPWRKEIAKGDPHLTTKDKFTISFLKDKSPQIGFYSSDPDATWWIRPDNIEAMILLSPIPIRIDSRYEFSPYRKKGIAFKDGVRVVYQ</sequence>
<organism evidence="2">
    <name type="scientific">Myoviridae sp. cteBs22</name>
    <dbReference type="NCBI Taxonomy" id="2826675"/>
    <lineage>
        <taxon>Viruses</taxon>
        <taxon>Duplodnaviria</taxon>
        <taxon>Heunggongvirae</taxon>
        <taxon>Uroviricota</taxon>
        <taxon>Caudoviricetes</taxon>
    </lineage>
</organism>
<proteinExistence type="predicted"/>
<evidence type="ECO:0000256" key="1">
    <source>
        <dbReference type="SAM" id="Phobius"/>
    </source>
</evidence>
<accession>A0A8S5R1G4</accession>
<name>A0A8S5R1G4_9CAUD</name>
<protein>
    <submittedName>
        <fullName evidence="2">Uncharacterized protein</fullName>
    </submittedName>
</protein>
<evidence type="ECO:0000313" key="2">
    <source>
        <dbReference type="EMBL" id="DAE24821.1"/>
    </source>
</evidence>